<evidence type="ECO:0000256" key="1">
    <source>
        <dbReference type="ARBA" id="ARBA00004613"/>
    </source>
</evidence>
<dbReference type="GO" id="GO:0020037">
    <property type="term" value="F:heme binding"/>
    <property type="evidence" value="ECO:0007669"/>
    <property type="project" value="InterPro"/>
</dbReference>
<keyword evidence="2" id="KW-0964">Secreted</keyword>
<dbReference type="Pfam" id="PF00353">
    <property type="entry name" value="HemolysinCabind"/>
    <property type="match status" value="5"/>
</dbReference>
<accession>A0A2T5FYS2</accession>
<protein>
    <submittedName>
        <fullName evidence="4">Heme peroxidase</fullName>
    </submittedName>
</protein>
<dbReference type="Gene3D" id="2.150.10.10">
    <property type="entry name" value="Serralysin-like metalloprotease, C-terminal"/>
    <property type="match status" value="2"/>
</dbReference>
<proteinExistence type="predicted"/>
<dbReference type="PANTHER" id="PTHR11475">
    <property type="entry name" value="OXIDASE/PEROXIDASE"/>
    <property type="match status" value="1"/>
</dbReference>
<keyword evidence="4" id="KW-0575">Peroxidase</keyword>
<keyword evidence="5" id="KW-1185">Reference proteome</keyword>
<sequence length="1476" mass="157525">MVQLVKHDLEFILKQIRIAEAHAAGGDLATLIAQAGALEGATGTAPSQASLLPYGLRTVDGSYNNILPGREQWGAADQPFKQLLTPVYLNDGDGDSIAFSPTTVLTNNDYGQPGDVADADPRTISNLIVDQTTANPAALSAMSGDAFTFDHDGNPDTPDLVFLPNVSPDIGDSAPFNSWFTLFGQFFDHGLDLVSKGGNGTVYVPLQPDDPLYVEGSHTNFMVLTRASPDPVNKTTAWIDQNQTYGSHASKQIFMREYVEGPDGKPIATGHLLEGVNGGLATWADVKAQAAQLLGIELTDADVGNIPLIASDPYGNFIPGANGYPQLVVGLGADGELGTLDDVLLEGDPAAPVSTAGAIRTAHAFIDDIAHNAVPLIRDGALLEDEDLDAGNSLPVDSRGRNTAYDDELLDAHYVTGDGRGNENIGLTAVHHVFHSEHNRIVEQAKQLALGSGDLAFLNEWLLVDVSAIPTTVEETQALIWDGERLFQVGRFTTEMEYQHLVFEEFARKVQPDIDVFVFEPSVDIDPSITAEFAHVVYRFGHSMLTEDVARINMVNGQPVSDDIALIQAFLNPLEYASMGSPDAAAGAIVRGMTRQTGNEIDEFVTPALRNNLLGLPLDLATINIIRGRDTGVPSLNAARTQFFEATSDTQLKPYDSWVDFAQNLRHPASIINFIAAYGTHETITAETTLLGKRAAATALVLGQTQMINDDPSTADIDESRIFEAPDDRVDFLNSTGSWANQESGLNTVDFWIGGLAEKRMDFGGMLGSTFAFVFEMQMENLQDADRFYYLSRTQGLNLLNELENNSFSELIMRNTDLGDPGSTALPGDSFASVAFILEMDKSKQIGEDPQHSDPLLQALSPLVVRKDIDNDGDDDYIKIVTGEHSVIGGTEEADTIIAGEGDDTLWGHGGDDYLEAGYGVDRVHGEEGDDIIVNAGTDIGETDFLHGGTGNDFINGGSGLALLFGNEGKDFLVTGPDGKEAFGGTDDDFILGGDGADFLLGNEGDDWIEGGPRFDTLAGENSELFFNSTIIGHDVLNGQGSDTDYDGEAGDDIMHQGEGIQRNNGMAGFDWAIHKGDTVAANSDLGIPIFVNQEQFILRDRFDLVEGLSGWKFNDVLTGRQQVLGARDEATGGAAIPGLDAPLESYSNALLEKNVDRIAGLRTLFGHKLWDTADPLAVVMNTANASDILLGGGGSDLFEGKAGDDVIDGDKWLNVRISVRDRNDPSVEIASYDTMAGELQAKVAARVYNPGQLVIVREIIDGNVAGDVDIAKYSGVITDYSFSLNVDGSLRVVDDRGTDTTVAGDTLRNIETLRFSDGLGGTIDIPVSMLLNYAATGAPTLSDMTPTEGRTITVSLDGVVDLNGLPSTFTVVWQQQAADGSWIEISDDPSFAPTQDQVGLPIRAVVSFFDQAGFAEQLVSAATAPVRDLILGNNNANTLNGTAGPDEIVALGGDDVLNGLGGNDILDGGAGKDKL</sequence>
<dbReference type="EMBL" id="NWBU01000007">
    <property type="protein sequence ID" value="PTQ11672.1"/>
    <property type="molecule type" value="Genomic_DNA"/>
</dbReference>
<comment type="caution">
    <text evidence="4">The sequence shown here is derived from an EMBL/GenBank/DDBJ whole genome shotgun (WGS) entry which is preliminary data.</text>
</comment>
<gene>
    <name evidence="4" type="ORF">CLG96_08175</name>
</gene>
<dbReference type="RefSeq" id="WP_279330589.1">
    <property type="nucleotide sequence ID" value="NZ_NWBU01000007.1"/>
</dbReference>
<dbReference type="InterPro" id="IPR018511">
    <property type="entry name" value="Hemolysin-typ_Ca-bd_CS"/>
</dbReference>
<dbReference type="GO" id="GO:0006979">
    <property type="term" value="P:response to oxidative stress"/>
    <property type="evidence" value="ECO:0007669"/>
    <property type="project" value="InterPro"/>
</dbReference>
<dbReference type="PROSITE" id="PS00330">
    <property type="entry name" value="HEMOLYSIN_CALCIUM"/>
    <property type="match status" value="2"/>
</dbReference>
<evidence type="ECO:0000256" key="2">
    <source>
        <dbReference type="ARBA" id="ARBA00022525"/>
    </source>
</evidence>
<dbReference type="Gene3D" id="1.10.640.10">
    <property type="entry name" value="Haem peroxidase domain superfamily, animal type"/>
    <property type="match status" value="1"/>
</dbReference>
<evidence type="ECO:0000256" key="3">
    <source>
        <dbReference type="ARBA" id="ARBA00023180"/>
    </source>
</evidence>
<comment type="subcellular location">
    <subcellularLocation>
        <location evidence="1">Secreted</location>
    </subcellularLocation>
</comment>
<dbReference type="CDD" id="cd09821">
    <property type="entry name" value="An_peroxidase_bacterial_2"/>
    <property type="match status" value="1"/>
</dbReference>
<name>A0A2T5FYS2_9SPHN</name>
<dbReference type="InterPro" id="IPR037120">
    <property type="entry name" value="Haem_peroxidase_sf_animal"/>
</dbReference>
<dbReference type="GO" id="GO:0004601">
    <property type="term" value="F:peroxidase activity"/>
    <property type="evidence" value="ECO:0007669"/>
    <property type="project" value="UniProtKB-KW"/>
</dbReference>
<evidence type="ECO:0000313" key="5">
    <source>
        <dbReference type="Proteomes" id="UP000244162"/>
    </source>
</evidence>
<keyword evidence="4" id="KW-0560">Oxidoreductase</keyword>
<dbReference type="PRINTS" id="PR00313">
    <property type="entry name" value="CABNDNGRPT"/>
</dbReference>
<dbReference type="Proteomes" id="UP000244162">
    <property type="component" value="Unassembled WGS sequence"/>
</dbReference>
<dbReference type="SUPFAM" id="SSF48113">
    <property type="entry name" value="Heme-dependent peroxidases"/>
    <property type="match status" value="1"/>
</dbReference>
<dbReference type="PANTHER" id="PTHR11475:SF4">
    <property type="entry name" value="CHORION PEROXIDASE"/>
    <property type="match status" value="1"/>
</dbReference>
<dbReference type="SUPFAM" id="SSF51120">
    <property type="entry name" value="beta-Roll"/>
    <property type="match status" value="3"/>
</dbReference>
<dbReference type="GO" id="GO:0005509">
    <property type="term" value="F:calcium ion binding"/>
    <property type="evidence" value="ECO:0007669"/>
    <property type="project" value="InterPro"/>
</dbReference>
<feature type="non-terminal residue" evidence="4">
    <location>
        <position position="1476"/>
    </location>
</feature>
<dbReference type="InterPro" id="IPR019791">
    <property type="entry name" value="Haem_peroxidase_animal"/>
</dbReference>
<keyword evidence="3" id="KW-0325">Glycoprotein</keyword>
<dbReference type="InterPro" id="IPR001343">
    <property type="entry name" value="Hemolysn_Ca-bd"/>
</dbReference>
<organism evidence="4 5">
    <name type="scientific">Sphingomonas oleivorans</name>
    <dbReference type="NCBI Taxonomy" id="1735121"/>
    <lineage>
        <taxon>Bacteria</taxon>
        <taxon>Pseudomonadati</taxon>
        <taxon>Pseudomonadota</taxon>
        <taxon>Alphaproteobacteria</taxon>
        <taxon>Sphingomonadales</taxon>
        <taxon>Sphingomonadaceae</taxon>
        <taxon>Sphingomonas</taxon>
    </lineage>
</organism>
<dbReference type="InterPro" id="IPR011049">
    <property type="entry name" value="Serralysin-like_metalloprot_C"/>
</dbReference>
<dbReference type="GO" id="GO:0005576">
    <property type="term" value="C:extracellular region"/>
    <property type="evidence" value="ECO:0007669"/>
    <property type="project" value="UniProtKB-SubCell"/>
</dbReference>
<dbReference type="Pfam" id="PF03098">
    <property type="entry name" value="An_peroxidase"/>
    <property type="match status" value="2"/>
</dbReference>
<reference evidence="4 5" key="1">
    <citation type="submission" date="2017-09" db="EMBL/GenBank/DDBJ databases">
        <title>Sphingomonas panjinensis sp.nov., isolated from oil-contaminated soil.</title>
        <authorList>
            <person name="Wang L."/>
            <person name="Chen L."/>
        </authorList>
    </citation>
    <scope>NUCLEOTIDE SEQUENCE [LARGE SCALE GENOMIC DNA]</scope>
    <source>
        <strain evidence="4 5">FW-11</strain>
    </source>
</reference>
<dbReference type="PROSITE" id="PS50292">
    <property type="entry name" value="PEROXIDASE_3"/>
    <property type="match status" value="1"/>
</dbReference>
<evidence type="ECO:0000313" key="4">
    <source>
        <dbReference type="EMBL" id="PTQ11672.1"/>
    </source>
</evidence>
<dbReference type="InterPro" id="IPR010255">
    <property type="entry name" value="Haem_peroxidase_sf"/>
</dbReference>